<dbReference type="AlphaFoldDB" id="A0A4Z1HH72"/>
<evidence type="ECO:0000313" key="3">
    <source>
        <dbReference type="Proteomes" id="UP000297452"/>
    </source>
</evidence>
<dbReference type="Proteomes" id="UP000297452">
    <property type="component" value="Unassembled WGS sequence"/>
</dbReference>
<keyword evidence="1" id="KW-1133">Transmembrane helix</keyword>
<feature type="transmembrane region" description="Helical" evidence="1">
    <location>
        <begin position="20"/>
        <end position="38"/>
    </location>
</feature>
<gene>
    <name evidence="2" type="ORF">BOTNAR_0842g00020</name>
</gene>
<dbReference type="EMBL" id="PQXJ01000838">
    <property type="protein sequence ID" value="TGO44367.1"/>
    <property type="molecule type" value="Genomic_DNA"/>
</dbReference>
<reference evidence="2 3" key="1">
    <citation type="submission" date="2017-12" db="EMBL/GenBank/DDBJ databases">
        <title>Comparative genomics of Botrytis spp.</title>
        <authorList>
            <person name="Valero-Jimenez C.A."/>
            <person name="Tapia P."/>
            <person name="Veloso J."/>
            <person name="Silva-Moreno E."/>
            <person name="Staats M."/>
            <person name="Valdes J.H."/>
            <person name="Van Kan J.A.L."/>
        </authorList>
    </citation>
    <scope>NUCLEOTIDE SEQUENCE [LARGE SCALE GENOMIC DNA]</scope>
    <source>
        <strain evidence="2 3">MUCL2120</strain>
    </source>
</reference>
<comment type="caution">
    <text evidence="2">The sequence shown here is derived from an EMBL/GenBank/DDBJ whole genome shotgun (WGS) entry which is preliminary data.</text>
</comment>
<keyword evidence="3" id="KW-1185">Reference proteome</keyword>
<keyword evidence="1" id="KW-0472">Membrane</keyword>
<proteinExistence type="predicted"/>
<protein>
    <submittedName>
        <fullName evidence="2">Uncharacterized protein</fullName>
    </submittedName>
</protein>
<evidence type="ECO:0000313" key="2">
    <source>
        <dbReference type="EMBL" id="TGO44367.1"/>
    </source>
</evidence>
<evidence type="ECO:0000256" key="1">
    <source>
        <dbReference type="SAM" id="Phobius"/>
    </source>
</evidence>
<sequence>MVMKKPDSKFNEPVAIRPLSSAFFCAITTVLFALLDYYKPRQPSYSSEATSKKYTRKSRLLTLSDDSELYLEV</sequence>
<accession>A0A4Z1HH72</accession>
<organism evidence="2 3">
    <name type="scientific">Botryotinia narcissicola</name>
    <dbReference type="NCBI Taxonomy" id="278944"/>
    <lineage>
        <taxon>Eukaryota</taxon>
        <taxon>Fungi</taxon>
        <taxon>Dikarya</taxon>
        <taxon>Ascomycota</taxon>
        <taxon>Pezizomycotina</taxon>
        <taxon>Leotiomycetes</taxon>
        <taxon>Helotiales</taxon>
        <taxon>Sclerotiniaceae</taxon>
        <taxon>Botryotinia</taxon>
    </lineage>
</organism>
<name>A0A4Z1HH72_9HELO</name>
<keyword evidence="1" id="KW-0812">Transmembrane</keyword>